<keyword evidence="3" id="KW-1185">Reference proteome</keyword>
<sequence length="123" mass="13255">MVCGSKGRGLPSSDPAFFVSIDLATLVDASDWISCSGPSYSRWRRIMSVFINVSIMFRMRRLFGMAVGIDTDPPFDCPPGVSGVPLPLLLRDSRLPFNCGVGVLLLLLLLVTEAGTTFASLSL</sequence>
<name>A0AAD9NTD0_RIDPI</name>
<feature type="transmembrane region" description="Helical" evidence="1">
    <location>
        <begin position="95"/>
        <end position="121"/>
    </location>
</feature>
<keyword evidence="1" id="KW-1133">Transmembrane helix</keyword>
<keyword evidence="1" id="KW-0812">Transmembrane</keyword>
<gene>
    <name evidence="2" type="ORF">NP493_466g06003</name>
</gene>
<organism evidence="2 3">
    <name type="scientific">Ridgeia piscesae</name>
    <name type="common">Tubeworm</name>
    <dbReference type="NCBI Taxonomy" id="27915"/>
    <lineage>
        <taxon>Eukaryota</taxon>
        <taxon>Metazoa</taxon>
        <taxon>Spiralia</taxon>
        <taxon>Lophotrochozoa</taxon>
        <taxon>Annelida</taxon>
        <taxon>Polychaeta</taxon>
        <taxon>Sedentaria</taxon>
        <taxon>Canalipalpata</taxon>
        <taxon>Sabellida</taxon>
        <taxon>Siboglinidae</taxon>
        <taxon>Ridgeia</taxon>
    </lineage>
</organism>
<comment type="caution">
    <text evidence="2">The sequence shown here is derived from an EMBL/GenBank/DDBJ whole genome shotgun (WGS) entry which is preliminary data.</text>
</comment>
<dbReference type="AlphaFoldDB" id="A0AAD9NTD0"/>
<protein>
    <submittedName>
        <fullName evidence="2">Uncharacterized protein</fullName>
    </submittedName>
</protein>
<dbReference type="Proteomes" id="UP001209878">
    <property type="component" value="Unassembled WGS sequence"/>
</dbReference>
<evidence type="ECO:0000256" key="1">
    <source>
        <dbReference type="SAM" id="Phobius"/>
    </source>
</evidence>
<proteinExistence type="predicted"/>
<keyword evidence="1" id="KW-0472">Membrane</keyword>
<accession>A0AAD9NTD0</accession>
<evidence type="ECO:0000313" key="2">
    <source>
        <dbReference type="EMBL" id="KAK2179951.1"/>
    </source>
</evidence>
<dbReference type="EMBL" id="JAODUO010000465">
    <property type="protein sequence ID" value="KAK2179951.1"/>
    <property type="molecule type" value="Genomic_DNA"/>
</dbReference>
<evidence type="ECO:0000313" key="3">
    <source>
        <dbReference type="Proteomes" id="UP001209878"/>
    </source>
</evidence>
<reference evidence="2" key="1">
    <citation type="journal article" date="2023" name="Mol. Biol. Evol.">
        <title>Third-Generation Sequencing Reveals the Adaptive Role of the Epigenome in Three Deep-Sea Polychaetes.</title>
        <authorList>
            <person name="Perez M."/>
            <person name="Aroh O."/>
            <person name="Sun Y."/>
            <person name="Lan Y."/>
            <person name="Juniper S.K."/>
            <person name="Young C.R."/>
            <person name="Angers B."/>
            <person name="Qian P.Y."/>
        </authorList>
    </citation>
    <scope>NUCLEOTIDE SEQUENCE</scope>
    <source>
        <strain evidence="2">R07B-5</strain>
    </source>
</reference>